<dbReference type="AlphaFoldDB" id="A0A2A9N8I6"/>
<dbReference type="Proteomes" id="UP000242287">
    <property type="component" value="Unassembled WGS sequence"/>
</dbReference>
<dbReference type="STRING" id="703135.A0A2A9N8I6"/>
<gene>
    <name evidence="4" type="ORF">AMATHDRAFT_50580</name>
</gene>
<protein>
    <recommendedName>
        <fullName evidence="6">Mid2 domain-containing protein</fullName>
    </recommendedName>
</protein>
<name>A0A2A9N8I6_9AGAR</name>
<dbReference type="EMBL" id="KZ302137">
    <property type="protein sequence ID" value="PFH47065.1"/>
    <property type="molecule type" value="Genomic_DNA"/>
</dbReference>
<feature type="region of interest" description="Disordered" evidence="1">
    <location>
        <begin position="297"/>
        <end position="316"/>
    </location>
</feature>
<organism evidence="4 5">
    <name type="scientific">Amanita thiersii Skay4041</name>
    <dbReference type="NCBI Taxonomy" id="703135"/>
    <lineage>
        <taxon>Eukaryota</taxon>
        <taxon>Fungi</taxon>
        <taxon>Dikarya</taxon>
        <taxon>Basidiomycota</taxon>
        <taxon>Agaricomycotina</taxon>
        <taxon>Agaricomycetes</taxon>
        <taxon>Agaricomycetidae</taxon>
        <taxon>Agaricales</taxon>
        <taxon>Pluteineae</taxon>
        <taxon>Amanitaceae</taxon>
        <taxon>Amanita</taxon>
    </lineage>
</organism>
<evidence type="ECO:0000313" key="4">
    <source>
        <dbReference type="EMBL" id="PFH47065.1"/>
    </source>
</evidence>
<evidence type="ECO:0000256" key="3">
    <source>
        <dbReference type="SAM" id="SignalP"/>
    </source>
</evidence>
<evidence type="ECO:0000313" key="5">
    <source>
        <dbReference type="Proteomes" id="UP000242287"/>
    </source>
</evidence>
<evidence type="ECO:0000256" key="1">
    <source>
        <dbReference type="SAM" id="MobiDB-lite"/>
    </source>
</evidence>
<feature type="compositionally biased region" description="Polar residues" evidence="1">
    <location>
        <begin position="214"/>
        <end position="231"/>
    </location>
</feature>
<feature type="region of interest" description="Disordered" evidence="1">
    <location>
        <begin position="214"/>
        <end position="292"/>
    </location>
</feature>
<evidence type="ECO:0000256" key="2">
    <source>
        <dbReference type="SAM" id="Phobius"/>
    </source>
</evidence>
<dbReference type="OrthoDB" id="3003010at2759"/>
<feature type="signal peptide" evidence="3">
    <location>
        <begin position="1"/>
        <end position="18"/>
    </location>
</feature>
<sequence length="316" mass="33914">MLLHVGLSLFALALHAEAQYTTATCYPKYQWMFNHLGQSPCRIAEFMSYPCDAHVHSARERRNKSEDTFSPSHFVSPYWYGVNLRSGILFLYSWRTYGQNCSAVQIGMYPEDILSNTAIPHWAYQDVVASNKFDINVAQQEAQEGPDTTAGAAATTVTASATVVVTAGGSKGSKSNVGPIVGGVIGGVGALALIAGVFVLWFFRRKQVQNQRASEPQLLGSTSSPNMTAHTPSLVGTPPAGGMTQAGTGPALRLYDPYDPQTFPQPDRSSLYSGNMSSGTGGTPDQPYMQNVPQSMTTTTAYTSTNGGRLPNLPEV</sequence>
<feature type="transmembrane region" description="Helical" evidence="2">
    <location>
        <begin position="180"/>
        <end position="203"/>
    </location>
</feature>
<feature type="chain" id="PRO_5012134388" description="Mid2 domain-containing protein" evidence="3">
    <location>
        <begin position="19"/>
        <end position="316"/>
    </location>
</feature>
<proteinExistence type="predicted"/>
<feature type="compositionally biased region" description="Polar residues" evidence="1">
    <location>
        <begin position="262"/>
        <end position="278"/>
    </location>
</feature>
<keyword evidence="2" id="KW-1133">Transmembrane helix</keyword>
<keyword evidence="2" id="KW-0472">Membrane</keyword>
<keyword evidence="3" id="KW-0732">Signal</keyword>
<keyword evidence="5" id="KW-1185">Reference proteome</keyword>
<reference evidence="4 5" key="1">
    <citation type="submission" date="2014-02" db="EMBL/GenBank/DDBJ databases">
        <title>Transposable element dynamics among asymbiotic and ectomycorrhizal Amanita fungi.</title>
        <authorList>
            <consortium name="DOE Joint Genome Institute"/>
            <person name="Hess J."/>
            <person name="Skrede I."/>
            <person name="Wolfe B."/>
            <person name="LaButti K."/>
            <person name="Ohm R.A."/>
            <person name="Grigoriev I.V."/>
            <person name="Pringle A."/>
        </authorList>
    </citation>
    <scope>NUCLEOTIDE SEQUENCE [LARGE SCALE GENOMIC DNA]</scope>
    <source>
        <strain evidence="4 5">SKay4041</strain>
    </source>
</reference>
<evidence type="ECO:0008006" key="6">
    <source>
        <dbReference type="Google" id="ProtNLM"/>
    </source>
</evidence>
<keyword evidence="2" id="KW-0812">Transmembrane</keyword>
<accession>A0A2A9N8I6</accession>